<dbReference type="Gene3D" id="2.40.170.20">
    <property type="entry name" value="TonB-dependent receptor, beta-barrel domain"/>
    <property type="match status" value="1"/>
</dbReference>
<reference evidence="9 10" key="1">
    <citation type="submission" date="2013-04" db="EMBL/GenBank/DDBJ databases">
        <title>Zunongwangia sp. 22II14-10F7 Genome Sequencing.</title>
        <authorList>
            <person name="Lai Q."/>
            <person name="Shao Z."/>
        </authorList>
    </citation>
    <scope>NUCLEOTIDE SEQUENCE [LARGE SCALE GENOMIC DNA]</scope>
    <source>
        <strain evidence="9 10">22II14-10F7</strain>
    </source>
</reference>
<dbReference type="NCBIfam" id="TIGR04057">
    <property type="entry name" value="SusC_RagA_signa"/>
    <property type="match status" value="1"/>
</dbReference>
<dbReference type="InterPro" id="IPR023997">
    <property type="entry name" value="TonB-dep_OMP_SusC/RagA_CS"/>
</dbReference>
<evidence type="ECO:0000256" key="1">
    <source>
        <dbReference type="ARBA" id="ARBA00004571"/>
    </source>
</evidence>
<dbReference type="InterPro" id="IPR036942">
    <property type="entry name" value="Beta-barrel_TonB_sf"/>
</dbReference>
<accession>A0A1Y1T6F1</accession>
<dbReference type="FunFam" id="2.170.130.10:FF:000008">
    <property type="entry name" value="SusC/RagA family TonB-linked outer membrane protein"/>
    <property type="match status" value="1"/>
</dbReference>
<evidence type="ECO:0000313" key="9">
    <source>
        <dbReference type="EMBL" id="ORL46164.1"/>
    </source>
</evidence>
<evidence type="ECO:0000256" key="3">
    <source>
        <dbReference type="ARBA" id="ARBA00022452"/>
    </source>
</evidence>
<dbReference type="Pfam" id="PF13715">
    <property type="entry name" value="CarbopepD_reg_2"/>
    <property type="match status" value="1"/>
</dbReference>
<evidence type="ECO:0000256" key="7">
    <source>
        <dbReference type="PROSITE-ProRule" id="PRU01360"/>
    </source>
</evidence>
<dbReference type="AlphaFoldDB" id="A0A1Y1T6F1"/>
<evidence type="ECO:0000313" key="10">
    <source>
        <dbReference type="Proteomes" id="UP000192746"/>
    </source>
</evidence>
<keyword evidence="9" id="KW-0675">Receptor</keyword>
<keyword evidence="3 7" id="KW-1134">Transmembrane beta strand</keyword>
<dbReference type="InterPro" id="IPR008969">
    <property type="entry name" value="CarboxyPept-like_regulatory"/>
</dbReference>
<comment type="similarity">
    <text evidence="7">Belongs to the TonB-dependent receptor family.</text>
</comment>
<keyword evidence="4 7" id="KW-0812">Transmembrane</keyword>
<dbReference type="Gene3D" id="2.60.40.1120">
    <property type="entry name" value="Carboxypeptidase-like, regulatory domain"/>
    <property type="match status" value="1"/>
</dbReference>
<comment type="caution">
    <text evidence="9">The sequence shown here is derived from an EMBL/GenBank/DDBJ whole genome shotgun (WGS) entry which is preliminary data.</text>
</comment>
<keyword evidence="10" id="KW-1185">Reference proteome</keyword>
<evidence type="ECO:0000256" key="2">
    <source>
        <dbReference type="ARBA" id="ARBA00022448"/>
    </source>
</evidence>
<dbReference type="InterPro" id="IPR037066">
    <property type="entry name" value="Plug_dom_sf"/>
</dbReference>
<dbReference type="PROSITE" id="PS52016">
    <property type="entry name" value="TONB_DEPENDENT_REC_3"/>
    <property type="match status" value="1"/>
</dbReference>
<evidence type="ECO:0000259" key="8">
    <source>
        <dbReference type="Pfam" id="PF07715"/>
    </source>
</evidence>
<dbReference type="OrthoDB" id="9768177at2"/>
<dbReference type="Pfam" id="PF07715">
    <property type="entry name" value="Plug"/>
    <property type="match status" value="1"/>
</dbReference>
<comment type="subcellular location">
    <subcellularLocation>
        <location evidence="1 7">Cell outer membrane</location>
        <topology evidence="1 7">Multi-pass membrane protein</topology>
    </subcellularLocation>
</comment>
<keyword evidence="6 7" id="KW-0998">Cell outer membrane</keyword>
<evidence type="ECO:0000256" key="4">
    <source>
        <dbReference type="ARBA" id="ARBA00022692"/>
    </source>
</evidence>
<dbReference type="GO" id="GO:0009279">
    <property type="term" value="C:cell outer membrane"/>
    <property type="evidence" value="ECO:0007669"/>
    <property type="project" value="UniProtKB-SubCell"/>
</dbReference>
<dbReference type="SUPFAM" id="SSF49464">
    <property type="entry name" value="Carboxypeptidase regulatory domain-like"/>
    <property type="match status" value="1"/>
</dbReference>
<keyword evidence="2 7" id="KW-0813">Transport</keyword>
<feature type="domain" description="TonB-dependent receptor plug" evidence="8">
    <location>
        <begin position="228"/>
        <end position="335"/>
    </location>
</feature>
<proteinExistence type="inferred from homology"/>
<dbReference type="Proteomes" id="UP000192746">
    <property type="component" value="Unassembled WGS sequence"/>
</dbReference>
<dbReference type="InterPro" id="IPR023996">
    <property type="entry name" value="TonB-dep_OMP_SusC/RagA"/>
</dbReference>
<name>A0A1Y1T6F1_9FLAO</name>
<protein>
    <submittedName>
        <fullName evidence="9">TonB-dependent receptor</fullName>
    </submittedName>
</protein>
<evidence type="ECO:0000256" key="5">
    <source>
        <dbReference type="ARBA" id="ARBA00023136"/>
    </source>
</evidence>
<dbReference type="NCBIfam" id="TIGR04056">
    <property type="entry name" value="OMP_RagA_SusC"/>
    <property type="match status" value="1"/>
</dbReference>
<dbReference type="RefSeq" id="WP_084840843.1">
    <property type="nucleotide sequence ID" value="NZ_JBHSYH010000005.1"/>
</dbReference>
<keyword evidence="5 7" id="KW-0472">Membrane</keyword>
<dbReference type="Gene3D" id="2.170.130.10">
    <property type="entry name" value="TonB-dependent receptor, plug domain"/>
    <property type="match status" value="1"/>
</dbReference>
<sequence length="1102" mass="121151">MKKLWNSKLWFWRFKLDLKMKLSLILFAITIAVQANSTYSQGTPISLKFENVKIGRIIDEIEAKTEFKFIYKTNTIDINRNISINVKKEKIDKILSILFDQDKVSYEIYDVKILIKPAPKIESESNDSYSFTNQEQKKVAGLVTDVNGVPLMGVNVLEKGTSNGAVTNFDGEFSLNLENTNSILVFSFLGFETQELKVGDATVINVSLEEGQSGLEEVVVIGYGSTNRKDVTGSISTVDSDEINALPTTDVQQALKGRSAGVRVSQNSGQPGSGVQVQIRGGNSYLGNNNPLYVVDGFPLTGGIEFLNPANIESVNILKDASATAIYGSRGANGVVMITTKGGGKERKGVIDIQSYYGIQKVLKTYDLMNSQQFAELANISAENSGDPQPFDLSNLPNVQTDWQDEIFRLAGIQNHTLTFSGGGNGSSYSVSANYFEQDGIIKNTGQKRGSVRLSLNQKVNDWARITANAVSTRSEIKDADVNNGNAGNNIWSAALQAPPTVSVYDDEGNYSDVGIYPFSPTALSNPLLYTERKELFTSSKTLSNLALELDILEGLKFKVLGGVEQEYLERNFYSPSIIVNRTPQGLGSFQMTRDISYLNENILSYKTNVGDNDKLSAIGGFTIQTFQRKLNNSSASGFTTDILEDNSLGSAENTNPNTSNVSEWKLLSWLGRVNYDLNDKYLFTASIRADGSSRFGENNKWGIFSSGAFAWRLSNEEFLKNVDNLSDLKLRIGYGETGSTAIAAYQSLNTLGEERATFGNSDVIGFANVSAPNPDLKWETTQQLGIGIDASFFQDKYRVTVDYYKKNTEDLLAIIPLPGSTGFTSQITNLGEIENTGMEFSVGAFFGKNDFTWDVNAMVSFNKNKVVTIGQDILGGSLDIPFNSPINLAREGEPLGVFYGYIEDGYDDNGVIKYKDLNGDDQINSEDQQILGNPYPDFIYSLNNTLRFRNLSLNIFFEGSQGNELFWATGGYIATSFGTGGNQIVDVYNDYWTPTNTDAAYPAPSSNRAQIRVSDRFIKDASYLRLKNVKLGYTLSGEQIKWGVNSMELYISGQNLFTVSDFPGLDPDVNTRAGTGDLRLGIAQTAYPTARIFTLGVNLKI</sequence>
<evidence type="ECO:0000256" key="6">
    <source>
        <dbReference type="ARBA" id="ARBA00023237"/>
    </source>
</evidence>
<organism evidence="9 10">
    <name type="scientific">Zunongwangia atlantica 22II14-10F7</name>
    <dbReference type="NCBI Taxonomy" id="1185767"/>
    <lineage>
        <taxon>Bacteria</taxon>
        <taxon>Pseudomonadati</taxon>
        <taxon>Bacteroidota</taxon>
        <taxon>Flavobacteriia</taxon>
        <taxon>Flavobacteriales</taxon>
        <taxon>Flavobacteriaceae</taxon>
        <taxon>Zunongwangia</taxon>
    </lineage>
</organism>
<dbReference type="InterPro" id="IPR012910">
    <property type="entry name" value="Plug_dom"/>
</dbReference>
<dbReference type="SUPFAM" id="SSF56935">
    <property type="entry name" value="Porins"/>
    <property type="match status" value="1"/>
</dbReference>
<dbReference type="InterPro" id="IPR039426">
    <property type="entry name" value="TonB-dep_rcpt-like"/>
</dbReference>
<gene>
    <name evidence="9" type="ORF">IIF7_06321</name>
</gene>
<dbReference type="STRING" id="1185767.IIF7_06321"/>
<dbReference type="EMBL" id="ARYN01000005">
    <property type="protein sequence ID" value="ORL46164.1"/>
    <property type="molecule type" value="Genomic_DNA"/>
</dbReference>